<dbReference type="AlphaFoldDB" id="A0A5J4X1B4"/>
<gene>
    <name evidence="6" type="ORF">EZS28_004068</name>
</gene>
<comment type="cofactor">
    <cofactor evidence="1">
        <name>adenosylcob(III)alamin</name>
        <dbReference type="ChEBI" id="CHEBI:18408"/>
    </cofactor>
</comment>
<dbReference type="EMBL" id="SNRW01000567">
    <property type="protein sequence ID" value="KAA6400405.1"/>
    <property type="molecule type" value="Genomic_DNA"/>
</dbReference>
<proteinExistence type="predicted"/>
<keyword evidence="2" id="KW-0846">Cobalamin</keyword>
<protein>
    <submittedName>
        <fullName evidence="6">Ribonucleoside-triphosphate reductase</fullName>
    </submittedName>
</protein>
<dbReference type="Proteomes" id="UP000324800">
    <property type="component" value="Unassembled WGS sequence"/>
</dbReference>
<accession>A0A5J4X1B4</accession>
<dbReference type="OrthoDB" id="10265721at2759"/>
<dbReference type="Gene3D" id="3.20.70.20">
    <property type="match status" value="2"/>
</dbReference>
<dbReference type="PANTHER" id="PTHR43371">
    <property type="entry name" value="VITAMIN B12-DEPENDENT RIBONUCLEOTIDE REDUCTASE"/>
    <property type="match status" value="1"/>
</dbReference>
<organism evidence="6 7">
    <name type="scientific">Streblomastix strix</name>
    <dbReference type="NCBI Taxonomy" id="222440"/>
    <lineage>
        <taxon>Eukaryota</taxon>
        <taxon>Metamonada</taxon>
        <taxon>Preaxostyla</taxon>
        <taxon>Oxymonadida</taxon>
        <taxon>Streblomastigidae</taxon>
        <taxon>Streblomastix</taxon>
    </lineage>
</organism>
<name>A0A5J4X1B4_9EUKA</name>
<evidence type="ECO:0000256" key="2">
    <source>
        <dbReference type="ARBA" id="ARBA00022628"/>
    </source>
</evidence>
<dbReference type="GO" id="GO:0004748">
    <property type="term" value="F:ribonucleoside-diphosphate reductase activity, thioredoxin disulfide as acceptor"/>
    <property type="evidence" value="ECO:0007669"/>
    <property type="project" value="TreeGrafter"/>
</dbReference>
<evidence type="ECO:0000256" key="3">
    <source>
        <dbReference type="ARBA" id="ARBA00023002"/>
    </source>
</evidence>
<evidence type="ECO:0000256" key="4">
    <source>
        <dbReference type="ARBA" id="ARBA00023285"/>
    </source>
</evidence>
<dbReference type="PANTHER" id="PTHR43371:SF1">
    <property type="entry name" value="RIBONUCLEOSIDE-DIPHOSPHATE REDUCTASE"/>
    <property type="match status" value="1"/>
</dbReference>
<keyword evidence="3" id="KW-0560">Oxidoreductase</keyword>
<sequence>MQSNNNSIGSEILSQIVFYRTYSQTLSTGKKETYDETVDRVETMHIRKFPSLAWDIHQVMNMVRSKKIVPSMRSMQYSGMAIDRSNTRMYNCAFTNVEKIKDFADVLFLLCNGCGCGFSVQKRHIEKLPIINGGHAEVMEIPDTKEGWADSVVRLIENPDIVFEYGNIRPLGASLSTGGTASGPETLKMMHEQLRSTLKKAIGRKLRSIEVHDMMCQIGDLIVSGGCRRSAMISLFDCDDEEMMECKSGWEWFQTSPWRARSNNSAVLVRSSPTFKSDMEGVIRKCFKNGTGEPGIFLTNDADYGTNPCAEISLKSKQLCNLTEVNMVACNTGDEFIQAVRGATALGTIQASYTDFKYIQDEWKQNCEQDALLGVSLTGIAQKWELLHNDGGLLLERAGQVALEENIKWAQMLGINPAKRIGCVKPSGTTSALLGTTSGIHAAHAELYLRRVRMETNSPLSHYFVSLYGQRIQDMEQGVQMPTSEVALQADKCAMHVGKALIESDVYSRKSATSTTIGEKGEQIQIPHTLVVTMPVKMQDSIVRSHESAVQLLNRASFIHEHFIQKSHRDGPNYHNVSLTVNYKARKVQMVKKIEQDKEIEQEVVIEEGEEEQVLQWIFAHTDKFSGIALFPDMSGGVTYPQTPFEEIDQNTFNEWEQAWIRLGEIAKDKIDYLSHSSNSTTSSFTSPPISTPYITSEQQSPDKIEDQQQIETTNEQSTQSALVSALNATEEHPHMTLEECMNILKIGMERVAWDPHAIDKRKEVLSCAGGNCEVI</sequence>
<evidence type="ECO:0000313" key="6">
    <source>
        <dbReference type="EMBL" id="KAA6400405.1"/>
    </source>
</evidence>
<dbReference type="SUPFAM" id="SSF51998">
    <property type="entry name" value="PFL-like glycyl radical enzymes"/>
    <property type="match status" value="1"/>
</dbReference>
<evidence type="ECO:0000256" key="1">
    <source>
        <dbReference type="ARBA" id="ARBA00001922"/>
    </source>
</evidence>
<evidence type="ECO:0000313" key="7">
    <source>
        <dbReference type="Proteomes" id="UP000324800"/>
    </source>
</evidence>
<feature type="region of interest" description="Disordered" evidence="5">
    <location>
        <begin position="677"/>
        <end position="707"/>
    </location>
</feature>
<evidence type="ECO:0000256" key="5">
    <source>
        <dbReference type="SAM" id="MobiDB-lite"/>
    </source>
</evidence>
<keyword evidence="4" id="KW-0170">Cobalt</keyword>
<dbReference type="GO" id="GO:0031419">
    <property type="term" value="F:cobalamin binding"/>
    <property type="evidence" value="ECO:0007669"/>
    <property type="project" value="UniProtKB-KW"/>
</dbReference>
<dbReference type="InterPro" id="IPR050862">
    <property type="entry name" value="RdRp_reductase_class-2"/>
</dbReference>
<comment type="caution">
    <text evidence="6">The sequence shown here is derived from an EMBL/GenBank/DDBJ whole genome shotgun (WGS) entry which is preliminary data.</text>
</comment>
<feature type="compositionally biased region" description="Low complexity" evidence="5">
    <location>
        <begin position="677"/>
        <end position="697"/>
    </location>
</feature>
<reference evidence="6 7" key="1">
    <citation type="submission" date="2019-03" db="EMBL/GenBank/DDBJ databases">
        <title>Single cell metagenomics reveals metabolic interactions within the superorganism composed of flagellate Streblomastix strix and complex community of Bacteroidetes bacteria on its surface.</title>
        <authorList>
            <person name="Treitli S.C."/>
            <person name="Kolisko M."/>
            <person name="Husnik F."/>
            <person name="Keeling P."/>
            <person name="Hampl V."/>
        </authorList>
    </citation>
    <scope>NUCLEOTIDE SEQUENCE [LARGE SCALE GENOMIC DNA]</scope>
    <source>
        <strain evidence="6">ST1C</strain>
    </source>
</reference>